<feature type="region of interest" description="Disordered" evidence="1">
    <location>
        <begin position="82"/>
        <end position="194"/>
    </location>
</feature>
<protein>
    <submittedName>
        <fullName evidence="2">Uncharacterized protein</fullName>
    </submittedName>
</protein>
<dbReference type="Proteomes" id="UP000325113">
    <property type="component" value="Unassembled WGS sequence"/>
</dbReference>
<gene>
    <name evidence="2" type="ORF">FNF31_06561</name>
</gene>
<accession>A0A5A8CK23</accession>
<feature type="compositionally biased region" description="Basic and acidic residues" evidence="1">
    <location>
        <begin position="82"/>
        <end position="92"/>
    </location>
</feature>
<dbReference type="AlphaFoldDB" id="A0A5A8CK23"/>
<dbReference type="EMBL" id="VLTM01000103">
    <property type="protein sequence ID" value="KAA0152864.1"/>
    <property type="molecule type" value="Genomic_DNA"/>
</dbReference>
<sequence length="194" mass="20950">MASPARHEVWPVLVDVVAMATARAADKEEVQLLDMLKAHRRVCLARAVRRPVADEAYRTLLRLSMDSDRDWWGKIDAERARLEAEGRREGSERPAASRRTTRARMAASAQLTRASSFPATKDGPRGQHVGSSKQWPDVEPRASDPPAGAGRRQLAASLRTGALFSPGPAPPSPPGHDRAGAPASGPLEGIRRGT</sequence>
<name>A0A5A8CK23_CAFRO</name>
<feature type="compositionally biased region" description="Low complexity" evidence="1">
    <location>
        <begin position="93"/>
        <end position="109"/>
    </location>
</feature>
<evidence type="ECO:0000256" key="1">
    <source>
        <dbReference type="SAM" id="MobiDB-lite"/>
    </source>
</evidence>
<comment type="caution">
    <text evidence="2">The sequence shown here is derived from an EMBL/GenBank/DDBJ whole genome shotgun (WGS) entry which is preliminary data.</text>
</comment>
<reference evidence="2 3" key="1">
    <citation type="submission" date="2019-07" db="EMBL/GenBank/DDBJ databases">
        <title>Genomes of Cafeteria roenbergensis.</title>
        <authorList>
            <person name="Fischer M.G."/>
            <person name="Hackl T."/>
            <person name="Roman M."/>
        </authorList>
    </citation>
    <scope>NUCLEOTIDE SEQUENCE [LARGE SCALE GENOMIC DNA]</scope>
    <source>
        <strain evidence="2 3">Cflag</strain>
    </source>
</reference>
<organism evidence="2 3">
    <name type="scientific">Cafeteria roenbergensis</name>
    <name type="common">Marine flagellate</name>
    <dbReference type="NCBI Taxonomy" id="33653"/>
    <lineage>
        <taxon>Eukaryota</taxon>
        <taxon>Sar</taxon>
        <taxon>Stramenopiles</taxon>
        <taxon>Bigyra</taxon>
        <taxon>Opalozoa</taxon>
        <taxon>Bicosoecida</taxon>
        <taxon>Cafeteriaceae</taxon>
        <taxon>Cafeteria</taxon>
    </lineage>
</organism>
<evidence type="ECO:0000313" key="2">
    <source>
        <dbReference type="EMBL" id="KAA0152864.1"/>
    </source>
</evidence>
<evidence type="ECO:0000313" key="3">
    <source>
        <dbReference type="Proteomes" id="UP000325113"/>
    </source>
</evidence>
<proteinExistence type="predicted"/>